<keyword evidence="2" id="KW-0238">DNA-binding</keyword>
<dbReference type="PANTHER" id="PTHR30146">
    <property type="entry name" value="LACI-RELATED TRANSCRIPTIONAL REPRESSOR"/>
    <property type="match status" value="1"/>
</dbReference>
<proteinExistence type="predicted"/>
<dbReference type="PRINTS" id="PR00036">
    <property type="entry name" value="HTHLACI"/>
</dbReference>
<comment type="caution">
    <text evidence="5">The sequence shown here is derived from an EMBL/GenBank/DDBJ whole genome shotgun (WGS) entry which is preliminary data.</text>
</comment>
<dbReference type="PROSITE" id="PS00356">
    <property type="entry name" value="HTH_LACI_1"/>
    <property type="match status" value="1"/>
</dbReference>
<dbReference type="InterPro" id="IPR010982">
    <property type="entry name" value="Lambda_DNA-bd_dom_sf"/>
</dbReference>
<evidence type="ECO:0000256" key="1">
    <source>
        <dbReference type="ARBA" id="ARBA00023015"/>
    </source>
</evidence>
<dbReference type="SUPFAM" id="SSF53822">
    <property type="entry name" value="Periplasmic binding protein-like I"/>
    <property type="match status" value="1"/>
</dbReference>
<dbReference type="PROSITE" id="PS50932">
    <property type="entry name" value="HTH_LACI_2"/>
    <property type="match status" value="1"/>
</dbReference>
<accession>A0A5W8UV20</accession>
<evidence type="ECO:0000256" key="2">
    <source>
        <dbReference type="ARBA" id="ARBA00023125"/>
    </source>
</evidence>
<feature type="non-terminal residue" evidence="5">
    <location>
        <position position="161"/>
    </location>
</feature>
<keyword evidence="1" id="KW-0805">Transcription regulation</keyword>
<reference evidence="5" key="1">
    <citation type="submission" date="2018-07" db="EMBL/GenBank/DDBJ databases">
        <authorList>
            <person name="Ashton P.M."/>
            <person name="Dallman T."/>
            <person name="Nair S."/>
            <person name="De Pinna E."/>
            <person name="Peters T."/>
            <person name="Grant K."/>
        </authorList>
    </citation>
    <scope>NUCLEOTIDE SEQUENCE</scope>
    <source>
        <strain evidence="5">391740</strain>
    </source>
</reference>
<evidence type="ECO:0000259" key="4">
    <source>
        <dbReference type="PROSITE" id="PS50932"/>
    </source>
</evidence>
<evidence type="ECO:0000313" key="5">
    <source>
        <dbReference type="EMBL" id="EBY2251548.1"/>
    </source>
</evidence>
<dbReference type="PANTHER" id="PTHR30146:SF107">
    <property type="entry name" value="TRANSCRIPTIONAL REGULATOR"/>
    <property type="match status" value="1"/>
</dbReference>
<dbReference type="SMART" id="SM00354">
    <property type="entry name" value="HTH_LACI"/>
    <property type="match status" value="1"/>
</dbReference>
<name>A0A5W8UV20_SALET</name>
<dbReference type="CDD" id="cd01392">
    <property type="entry name" value="HTH_LacI"/>
    <property type="match status" value="1"/>
</dbReference>
<dbReference type="EMBL" id="AAHNMO010000066">
    <property type="protein sequence ID" value="EBY2251548.1"/>
    <property type="molecule type" value="Genomic_DNA"/>
</dbReference>
<gene>
    <name evidence="5" type="ORF">DU824_22055</name>
</gene>
<protein>
    <submittedName>
        <fullName evidence="5">LacI family transcriptional regulator</fullName>
    </submittedName>
</protein>
<dbReference type="Pfam" id="PF00532">
    <property type="entry name" value="Peripla_BP_1"/>
    <property type="match status" value="1"/>
</dbReference>
<dbReference type="GO" id="GO:0003700">
    <property type="term" value="F:DNA-binding transcription factor activity"/>
    <property type="evidence" value="ECO:0007669"/>
    <property type="project" value="TreeGrafter"/>
</dbReference>
<feature type="domain" description="HTH lacI-type" evidence="4">
    <location>
        <begin position="2"/>
        <end position="56"/>
    </location>
</feature>
<dbReference type="GO" id="GO:0000976">
    <property type="term" value="F:transcription cis-regulatory region binding"/>
    <property type="evidence" value="ECO:0007669"/>
    <property type="project" value="TreeGrafter"/>
</dbReference>
<dbReference type="InterPro" id="IPR000843">
    <property type="entry name" value="HTH_LacI"/>
</dbReference>
<dbReference type="Pfam" id="PF00356">
    <property type="entry name" value="LacI"/>
    <property type="match status" value="1"/>
</dbReference>
<dbReference type="Gene3D" id="3.40.50.2300">
    <property type="match status" value="1"/>
</dbReference>
<dbReference type="InterPro" id="IPR001761">
    <property type="entry name" value="Peripla_BP/Lac1_sug-bd_dom"/>
</dbReference>
<organism evidence="5">
    <name type="scientific">Salmonella enterica subsp. enterica serovar Bareilly</name>
    <dbReference type="NCBI Taxonomy" id="58096"/>
    <lineage>
        <taxon>Bacteria</taxon>
        <taxon>Pseudomonadati</taxon>
        <taxon>Pseudomonadota</taxon>
        <taxon>Gammaproteobacteria</taxon>
        <taxon>Enterobacterales</taxon>
        <taxon>Enterobacteriaceae</taxon>
        <taxon>Salmonella</taxon>
    </lineage>
</organism>
<sequence>MATIKDVASLAGVSTATVSRVINQTAWVEPVTRERVEKAMRDLNYRRNAAAIALAKRSGDMLGLLTGNLADPFFARLARGVEDVSRKQQYRLMVCSGGHDEEMEKAGLDFLVNQGCEAIVVHASRLPDKELLRYAAHFPALVVVNRYIAGMANRCIWLENR</sequence>
<dbReference type="AlphaFoldDB" id="A0A5W8UV20"/>
<evidence type="ECO:0000256" key="3">
    <source>
        <dbReference type="ARBA" id="ARBA00023163"/>
    </source>
</evidence>
<dbReference type="InterPro" id="IPR028082">
    <property type="entry name" value="Peripla_BP_I"/>
</dbReference>
<dbReference type="SUPFAM" id="SSF47413">
    <property type="entry name" value="lambda repressor-like DNA-binding domains"/>
    <property type="match status" value="1"/>
</dbReference>
<dbReference type="Gene3D" id="1.10.260.40">
    <property type="entry name" value="lambda repressor-like DNA-binding domains"/>
    <property type="match status" value="1"/>
</dbReference>
<keyword evidence="3" id="KW-0804">Transcription</keyword>